<name>A0A7E4UXV6_PANRE</name>
<evidence type="ECO:0000313" key="1">
    <source>
        <dbReference type="Proteomes" id="UP000492821"/>
    </source>
</evidence>
<dbReference type="AlphaFoldDB" id="A0A7E4UXV6"/>
<dbReference type="Proteomes" id="UP000492821">
    <property type="component" value="Unassembled WGS sequence"/>
</dbReference>
<accession>A0A7E4UXV6</accession>
<keyword evidence="1" id="KW-1185">Reference proteome</keyword>
<reference evidence="1" key="1">
    <citation type="journal article" date="2013" name="Genetics">
        <title>The draft genome and transcriptome of Panagrellus redivivus are shaped by the harsh demands of a free-living lifestyle.</title>
        <authorList>
            <person name="Srinivasan J."/>
            <person name="Dillman A.R."/>
            <person name="Macchietto M.G."/>
            <person name="Heikkinen L."/>
            <person name="Lakso M."/>
            <person name="Fracchia K.M."/>
            <person name="Antoshechkin I."/>
            <person name="Mortazavi A."/>
            <person name="Wong G."/>
            <person name="Sternberg P.W."/>
        </authorList>
    </citation>
    <scope>NUCLEOTIDE SEQUENCE [LARGE SCALE GENOMIC DNA]</scope>
    <source>
        <strain evidence="1">MT8872</strain>
    </source>
</reference>
<sequence length="282" mass="32384">MTSTTTFPLEKLTYEMQQRLIELATPNEAYRLQQIAPEIAAFQKRKLNVTHQSKSVWIVGTDTNDIDFLNGVFGQIPYGDEDVIVCDGVVQLDKLTDAHLKHAVFNHVYLKPEKVMTDGTNFGPAMLELLAEHDMSQAKGLHIDFEDDVDYAKLLALFPNVDHFGVLGKVDLSWISKIRVNRAIDVIEVTALGEDLPKCSAKDVLTLFENQEDLFYVLLTIYDDEIDSEVTRNQDGFTKYQTYFDELLKDHFYLDEDEEGVGGKRLIVNYFHYWRSLNYVLK</sequence>
<reference evidence="2" key="2">
    <citation type="submission" date="2020-10" db="UniProtKB">
        <authorList>
            <consortium name="WormBaseParasite"/>
        </authorList>
    </citation>
    <scope>IDENTIFICATION</scope>
</reference>
<protein>
    <submittedName>
        <fullName evidence="2">Methyltransf_21 domain-containing protein</fullName>
    </submittedName>
</protein>
<evidence type="ECO:0000313" key="2">
    <source>
        <dbReference type="WBParaSite" id="Pan_g14135.t1"/>
    </source>
</evidence>
<organism evidence="1 2">
    <name type="scientific">Panagrellus redivivus</name>
    <name type="common">Microworm</name>
    <dbReference type="NCBI Taxonomy" id="6233"/>
    <lineage>
        <taxon>Eukaryota</taxon>
        <taxon>Metazoa</taxon>
        <taxon>Ecdysozoa</taxon>
        <taxon>Nematoda</taxon>
        <taxon>Chromadorea</taxon>
        <taxon>Rhabditida</taxon>
        <taxon>Tylenchina</taxon>
        <taxon>Panagrolaimomorpha</taxon>
        <taxon>Panagrolaimoidea</taxon>
        <taxon>Panagrolaimidae</taxon>
        <taxon>Panagrellus</taxon>
    </lineage>
</organism>
<dbReference type="WBParaSite" id="Pan_g14135.t1">
    <property type="protein sequence ID" value="Pan_g14135.t1"/>
    <property type="gene ID" value="Pan_g14135"/>
</dbReference>
<proteinExistence type="predicted"/>